<dbReference type="Gene3D" id="2.60.120.10">
    <property type="entry name" value="Jelly Rolls"/>
    <property type="match status" value="1"/>
</dbReference>
<proteinExistence type="predicted"/>
<dbReference type="PANTHER" id="PTHR40112:SF1">
    <property type="entry name" value="H2HPP ISOMERASE"/>
    <property type="match status" value="1"/>
</dbReference>
<dbReference type="Pfam" id="PF07883">
    <property type="entry name" value="Cupin_2"/>
    <property type="match status" value="1"/>
</dbReference>
<dbReference type="InterPro" id="IPR052535">
    <property type="entry name" value="Bacilysin_H2HPP_isomerase"/>
</dbReference>
<dbReference type="SUPFAM" id="SSF51182">
    <property type="entry name" value="RmlC-like cupins"/>
    <property type="match status" value="1"/>
</dbReference>
<dbReference type="CDD" id="cd02238">
    <property type="entry name" value="cupin_KdgF"/>
    <property type="match status" value="1"/>
</dbReference>
<sequence>MLVKKKDFKRKEFRGFHFLLGAVGERMMVTLMQFKRGDKVISHKHPNEQAGYCLSGRFELMINERKYFVDEGDSYLIPANEEHSYQFLEDSKMVEVFSPPRQ</sequence>
<dbReference type="InterPro" id="IPR014710">
    <property type="entry name" value="RmlC-like_jellyroll"/>
</dbReference>
<dbReference type="AlphaFoldDB" id="A0A662DKD1"/>
<dbReference type="InterPro" id="IPR013096">
    <property type="entry name" value="Cupin_2"/>
</dbReference>
<accession>A0A662DKD1</accession>
<evidence type="ECO:0000259" key="1">
    <source>
        <dbReference type="Pfam" id="PF07883"/>
    </source>
</evidence>
<reference evidence="2 3" key="1">
    <citation type="submission" date="2018-06" db="EMBL/GenBank/DDBJ databases">
        <title>Extensive metabolic versatility and redundancy in microbially diverse, dynamic hydrothermal sediments.</title>
        <authorList>
            <person name="Dombrowski N."/>
            <person name="Teske A."/>
            <person name="Baker B.J."/>
        </authorList>
    </citation>
    <scope>NUCLEOTIDE SEQUENCE [LARGE SCALE GENOMIC DNA]</scope>
    <source>
        <strain evidence="2">B3_G15</strain>
    </source>
</reference>
<gene>
    <name evidence="2" type="ORF">DRJ04_00640</name>
</gene>
<protein>
    <submittedName>
        <fullName evidence="2">Cupin domain-containing protein</fullName>
    </submittedName>
</protein>
<comment type="caution">
    <text evidence="2">The sequence shown here is derived from an EMBL/GenBank/DDBJ whole genome shotgun (WGS) entry which is preliminary data.</text>
</comment>
<evidence type="ECO:0000313" key="3">
    <source>
        <dbReference type="Proteomes" id="UP000280417"/>
    </source>
</evidence>
<dbReference type="PANTHER" id="PTHR40112">
    <property type="entry name" value="H2HPP ISOMERASE"/>
    <property type="match status" value="1"/>
</dbReference>
<name>A0A662DKD1_UNCAE</name>
<organism evidence="2 3">
    <name type="scientific">Aerophobetes bacterium</name>
    <dbReference type="NCBI Taxonomy" id="2030807"/>
    <lineage>
        <taxon>Bacteria</taxon>
        <taxon>Candidatus Aerophobota</taxon>
    </lineage>
</organism>
<evidence type="ECO:0000313" key="2">
    <source>
        <dbReference type="EMBL" id="RLE15338.1"/>
    </source>
</evidence>
<dbReference type="EMBL" id="QMQA01000008">
    <property type="protein sequence ID" value="RLE15338.1"/>
    <property type="molecule type" value="Genomic_DNA"/>
</dbReference>
<dbReference type="Proteomes" id="UP000280417">
    <property type="component" value="Unassembled WGS sequence"/>
</dbReference>
<feature type="domain" description="Cupin type-2" evidence="1">
    <location>
        <begin position="31"/>
        <end position="93"/>
    </location>
</feature>
<dbReference type="InterPro" id="IPR011051">
    <property type="entry name" value="RmlC_Cupin_sf"/>
</dbReference>